<dbReference type="EMBL" id="QUSY01000399">
    <property type="protein sequence ID" value="RHY29753.1"/>
    <property type="molecule type" value="Genomic_DNA"/>
</dbReference>
<feature type="transmembrane region" description="Helical" evidence="1">
    <location>
        <begin position="91"/>
        <end position="110"/>
    </location>
</feature>
<keyword evidence="1" id="KW-0812">Transmembrane</keyword>
<reference evidence="2 3" key="1">
    <citation type="submission" date="2018-08" db="EMBL/GenBank/DDBJ databases">
        <title>Aphanomyces genome sequencing and annotation.</title>
        <authorList>
            <person name="Minardi D."/>
            <person name="Oidtmann B."/>
            <person name="Van Der Giezen M."/>
            <person name="Studholme D.J."/>
        </authorList>
    </citation>
    <scope>NUCLEOTIDE SEQUENCE [LARGE SCALE GENOMIC DNA]</scope>
    <source>
        <strain evidence="2 3">NJM0002</strain>
    </source>
</reference>
<comment type="caution">
    <text evidence="2">The sequence shown here is derived from an EMBL/GenBank/DDBJ whole genome shotgun (WGS) entry which is preliminary data.</text>
</comment>
<dbReference type="AlphaFoldDB" id="A0A3R7D0K2"/>
<name>A0A3R7D0K2_9STRA</name>
<feature type="transmembrane region" description="Helical" evidence="1">
    <location>
        <begin position="62"/>
        <end position="84"/>
    </location>
</feature>
<keyword evidence="1" id="KW-1133">Transmembrane helix</keyword>
<evidence type="ECO:0000313" key="2">
    <source>
        <dbReference type="EMBL" id="RHY29753.1"/>
    </source>
</evidence>
<sequence length="131" mass="14315">MEWVVGHAVEKGCTFALLFSMCVATSAVAQYCEFHFLRFAKQSPYVPDAFKSLAAADQRSTFYQVVVLSAMGVWTATVFLVLAADVPRRSMLGVVYSCYTGGLFGLAHFFKQAYLVAESASPSTYTAANRP</sequence>
<evidence type="ECO:0000313" key="3">
    <source>
        <dbReference type="Proteomes" id="UP000285060"/>
    </source>
</evidence>
<organism evidence="2 3">
    <name type="scientific">Aphanomyces invadans</name>
    <dbReference type="NCBI Taxonomy" id="157072"/>
    <lineage>
        <taxon>Eukaryota</taxon>
        <taxon>Sar</taxon>
        <taxon>Stramenopiles</taxon>
        <taxon>Oomycota</taxon>
        <taxon>Saprolegniomycetes</taxon>
        <taxon>Saprolegniales</taxon>
        <taxon>Verrucalvaceae</taxon>
        <taxon>Aphanomyces</taxon>
    </lineage>
</organism>
<accession>A0A3R7D0K2</accession>
<keyword evidence="3" id="KW-1185">Reference proteome</keyword>
<gene>
    <name evidence="2" type="ORF">DYB32_004871</name>
</gene>
<dbReference type="Proteomes" id="UP000285060">
    <property type="component" value="Unassembled WGS sequence"/>
</dbReference>
<protein>
    <submittedName>
        <fullName evidence="2">Uncharacterized protein</fullName>
    </submittedName>
</protein>
<keyword evidence="1" id="KW-0472">Membrane</keyword>
<evidence type="ECO:0000256" key="1">
    <source>
        <dbReference type="SAM" id="Phobius"/>
    </source>
</evidence>
<dbReference type="VEuPathDB" id="FungiDB:H310_03874"/>
<proteinExistence type="predicted"/>